<gene>
    <name evidence="1" type="ORF">EVAR_4566_1</name>
</gene>
<reference evidence="1 2" key="1">
    <citation type="journal article" date="2019" name="Commun. Biol.">
        <title>The bagworm genome reveals a unique fibroin gene that provides high tensile strength.</title>
        <authorList>
            <person name="Kono N."/>
            <person name="Nakamura H."/>
            <person name="Ohtoshi R."/>
            <person name="Tomita M."/>
            <person name="Numata K."/>
            <person name="Arakawa K."/>
        </authorList>
    </citation>
    <scope>NUCLEOTIDE SEQUENCE [LARGE SCALE GENOMIC DNA]</scope>
</reference>
<comment type="caution">
    <text evidence="1">The sequence shown here is derived from an EMBL/GenBank/DDBJ whole genome shotgun (WGS) entry which is preliminary data.</text>
</comment>
<name>A0A4C1SZI7_EUMVA</name>
<dbReference type="AlphaFoldDB" id="A0A4C1SZI7"/>
<evidence type="ECO:0000313" key="2">
    <source>
        <dbReference type="Proteomes" id="UP000299102"/>
    </source>
</evidence>
<dbReference type="EMBL" id="BGZK01000022">
    <property type="protein sequence ID" value="GBP06421.1"/>
    <property type="molecule type" value="Genomic_DNA"/>
</dbReference>
<dbReference type="Proteomes" id="UP000299102">
    <property type="component" value="Unassembled WGS sequence"/>
</dbReference>
<sequence>MPSDIEPAIFMGVTLIRVSGDAGVLASFYQRGCLAHCKGHAPPVAVVMMRRLGEAARAARTGCHPFRGDTPVHPIVNCGFTKNTQLKNLNHTSTSVYPPIKIHQTVAVCVTATCIFWGDIMISARGATRASYATNPLAL</sequence>
<accession>A0A4C1SZI7</accession>
<keyword evidence="2" id="KW-1185">Reference proteome</keyword>
<protein>
    <submittedName>
        <fullName evidence="1">Uncharacterized protein</fullName>
    </submittedName>
</protein>
<evidence type="ECO:0000313" key="1">
    <source>
        <dbReference type="EMBL" id="GBP06421.1"/>
    </source>
</evidence>
<proteinExistence type="predicted"/>
<organism evidence="1 2">
    <name type="scientific">Eumeta variegata</name>
    <name type="common">Bagworm moth</name>
    <name type="synonym">Eumeta japonica</name>
    <dbReference type="NCBI Taxonomy" id="151549"/>
    <lineage>
        <taxon>Eukaryota</taxon>
        <taxon>Metazoa</taxon>
        <taxon>Ecdysozoa</taxon>
        <taxon>Arthropoda</taxon>
        <taxon>Hexapoda</taxon>
        <taxon>Insecta</taxon>
        <taxon>Pterygota</taxon>
        <taxon>Neoptera</taxon>
        <taxon>Endopterygota</taxon>
        <taxon>Lepidoptera</taxon>
        <taxon>Glossata</taxon>
        <taxon>Ditrysia</taxon>
        <taxon>Tineoidea</taxon>
        <taxon>Psychidae</taxon>
        <taxon>Oiketicinae</taxon>
        <taxon>Eumeta</taxon>
    </lineage>
</organism>